<evidence type="ECO:0000313" key="1">
    <source>
        <dbReference type="EMBL" id="KAL1550151.1"/>
    </source>
</evidence>
<organism evidence="1 2">
    <name type="scientific">Salvia divinorum</name>
    <name type="common">Maria pastora</name>
    <name type="synonym">Diviner's sage</name>
    <dbReference type="NCBI Taxonomy" id="28513"/>
    <lineage>
        <taxon>Eukaryota</taxon>
        <taxon>Viridiplantae</taxon>
        <taxon>Streptophyta</taxon>
        <taxon>Embryophyta</taxon>
        <taxon>Tracheophyta</taxon>
        <taxon>Spermatophyta</taxon>
        <taxon>Magnoliopsida</taxon>
        <taxon>eudicotyledons</taxon>
        <taxon>Gunneridae</taxon>
        <taxon>Pentapetalae</taxon>
        <taxon>asterids</taxon>
        <taxon>lamiids</taxon>
        <taxon>Lamiales</taxon>
        <taxon>Lamiaceae</taxon>
        <taxon>Nepetoideae</taxon>
        <taxon>Mentheae</taxon>
        <taxon>Salviinae</taxon>
        <taxon>Salvia</taxon>
        <taxon>Salvia subgen. Calosphace</taxon>
    </lineage>
</organism>
<name>A0ABD1H593_SALDI</name>
<dbReference type="AlphaFoldDB" id="A0ABD1H593"/>
<comment type="caution">
    <text evidence="1">The sequence shown here is derived from an EMBL/GenBank/DDBJ whole genome shotgun (WGS) entry which is preliminary data.</text>
</comment>
<keyword evidence="2" id="KW-1185">Reference proteome</keyword>
<reference evidence="1 2" key="1">
    <citation type="submission" date="2024-06" db="EMBL/GenBank/DDBJ databases">
        <title>A chromosome level genome sequence of Diviner's sage (Salvia divinorum).</title>
        <authorList>
            <person name="Ford S.A."/>
            <person name="Ro D.-K."/>
            <person name="Ness R.W."/>
            <person name="Phillips M.A."/>
        </authorList>
    </citation>
    <scope>NUCLEOTIDE SEQUENCE [LARGE SCALE GENOMIC DNA]</scope>
    <source>
        <strain evidence="1">SAF-2024a</strain>
        <tissue evidence="1">Leaf</tissue>
    </source>
</reference>
<evidence type="ECO:0000313" key="2">
    <source>
        <dbReference type="Proteomes" id="UP001567538"/>
    </source>
</evidence>
<dbReference type="Proteomes" id="UP001567538">
    <property type="component" value="Unassembled WGS sequence"/>
</dbReference>
<accession>A0ABD1H593</accession>
<sequence>MTSVQDLHFGVGRGHNLVTEHSNPLAMLAENHDHDLDLRPVDVGDIEMRFSQEESGEDNHDRRLTTTSSVDELHLSKDNEMVVLENCEIDESLCIRTLNWLVSLLQTFHSAASSFDHFSYLGVGRYDIP</sequence>
<proteinExistence type="predicted"/>
<protein>
    <submittedName>
        <fullName evidence="1">Uncharacterized protein</fullName>
    </submittedName>
</protein>
<gene>
    <name evidence="1" type="ORF">AAHA92_18151</name>
</gene>
<dbReference type="EMBL" id="JBEAFC010000007">
    <property type="protein sequence ID" value="KAL1550151.1"/>
    <property type="molecule type" value="Genomic_DNA"/>
</dbReference>